<dbReference type="OrthoDB" id="8193560at2759"/>
<reference evidence="1 2" key="2">
    <citation type="submission" date="2018-11" db="EMBL/GenBank/DDBJ databases">
        <authorList>
            <consortium name="Pathogen Informatics"/>
        </authorList>
    </citation>
    <scope>NUCLEOTIDE SEQUENCE [LARGE SCALE GENOMIC DNA]</scope>
    <source>
        <strain evidence="1 2">NST_G2</strain>
    </source>
</reference>
<evidence type="ECO:0000313" key="1">
    <source>
        <dbReference type="EMBL" id="VDM03571.1"/>
    </source>
</evidence>
<dbReference type="WBParaSite" id="SSLN_0001783801-mRNA-1">
    <property type="protein sequence ID" value="SSLN_0001783801-mRNA-1"/>
    <property type="gene ID" value="SSLN_0001783801"/>
</dbReference>
<dbReference type="Proteomes" id="UP000275846">
    <property type="component" value="Unassembled WGS sequence"/>
</dbReference>
<accession>A0A183TL37</accession>
<reference evidence="3" key="1">
    <citation type="submission" date="2016-06" db="UniProtKB">
        <authorList>
            <consortium name="WormBaseParasite"/>
        </authorList>
    </citation>
    <scope>IDENTIFICATION</scope>
</reference>
<evidence type="ECO:0000313" key="3">
    <source>
        <dbReference type="WBParaSite" id="SSLN_0001783801-mRNA-1"/>
    </source>
</evidence>
<name>A0A183TL37_SCHSO</name>
<organism evidence="3">
    <name type="scientific">Schistocephalus solidus</name>
    <name type="common">Tapeworm</name>
    <dbReference type="NCBI Taxonomy" id="70667"/>
    <lineage>
        <taxon>Eukaryota</taxon>
        <taxon>Metazoa</taxon>
        <taxon>Spiralia</taxon>
        <taxon>Lophotrochozoa</taxon>
        <taxon>Platyhelminthes</taxon>
        <taxon>Cestoda</taxon>
        <taxon>Eucestoda</taxon>
        <taxon>Diphyllobothriidea</taxon>
        <taxon>Diphyllobothriidae</taxon>
        <taxon>Schistocephalus</taxon>
    </lineage>
</organism>
<gene>
    <name evidence="1" type="ORF">SSLN_LOCUS17185</name>
</gene>
<protein>
    <submittedName>
        <fullName evidence="3">F5/8 type C domain-containing protein</fullName>
    </submittedName>
</protein>
<dbReference type="AlphaFoldDB" id="A0A183TL37"/>
<proteinExistence type="predicted"/>
<dbReference type="EMBL" id="UYSU01042108">
    <property type="protein sequence ID" value="VDM03571.1"/>
    <property type="molecule type" value="Genomic_DNA"/>
</dbReference>
<evidence type="ECO:0000313" key="2">
    <source>
        <dbReference type="Proteomes" id="UP000275846"/>
    </source>
</evidence>
<sequence>MSIRWTSSDYDGAQVTVTAPLSHGAYGGRRWTTTVELSCVQVTVPAPPFRGAYGGPRRNRRSQLEEVVTGYNVYWGGRPKAERRDAVVTFAIRRNIVGCRPFFLQGIKDRLMRLQLPIRGHKFANIISVYAPQVISGNVGVD</sequence>
<keyword evidence="2" id="KW-1185">Reference proteome</keyword>